<dbReference type="AlphaFoldDB" id="A0AAN6XEJ1"/>
<organism evidence="1 2">
    <name type="scientific">Triangularia verruculosa</name>
    <dbReference type="NCBI Taxonomy" id="2587418"/>
    <lineage>
        <taxon>Eukaryota</taxon>
        <taxon>Fungi</taxon>
        <taxon>Dikarya</taxon>
        <taxon>Ascomycota</taxon>
        <taxon>Pezizomycotina</taxon>
        <taxon>Sordariomycetes</taxon>
        <taxon>Sordariomycetidae</taxon>
        <taxon>Sordariales</taxon>
        <taxon>Podosporaceae</taxon>
        <taxon>Triangularia</taxon>
    </lineage>
</organism>
<proteinExistence type="predicted"/>
<accession>A0AAN6XEJ1</accession>
<gene>
    <name evidence="1" type="ORF">QBC40DRAFT_313852</name>
</gene>
<comment type="caution">
    <text evidence="1">The sequence shown here is derived from an EMBL/GenBank/DDBJ whole genome shotgun (WGS) entry which is preliminary data.</text>
</comment>
<keyword evidence="2" id="KW-1185">Reference proteome</keyword>
<dbReference type="EMBL" id="MU863987">
    <property type="protein sequence ID" value="KAK4196362.1"/>
    <property type="molecule type" value="Genomic_DNA"/>
</dbReference>
<name>A0AAN6XEJ1_9PEZI</name>
<evidence type="ECO:0000313" key="2">
    <source>
        <dbReference type="Proteomes" id="UP001303160"/>
    </source>
</evidence>
<sequence length="232" mass="26339">MSPLSTPVIHPSSSYNTLDVEFAQSYGKDKHHPLPLFTTLSSRFKILHKLDHSRSRLSYLVRDLVQNTYRRLDTTLAINYSSESSFVSRQLTFRARLSPQEADLEGLALGSFDIDGPNGKHLAILYPLNGCWGSFRLHCTEQNEVELNEEFFWGEHCKIRGPAGGIAGGGFHGMPEEDFYRILGRPEMVEFAHGLFQRPGEGRECYPEYLVVRPRVNVIGSRRGRVRGTRAR</sequence>
<dbReference type="Proteomes" id="UP001303160">
    <property type="component" value="Unassembled WGS sequence"/>
</dbReference>
<protein>
    <submittedName>
        <fullName evidence="1">Uncharacterized protein</fullName>
    </submittedName>
</protein>
<evidence type="ECO:0000313" key="1">
    <source>
        <dbReference type="EMBL" id="KAK4196362.1"/>
    </source>
</evidence>
<reference evidence="1" key="2">
    <citation type="submission" date="2023-05" db="EMBL/GenBank/DDBJ databases">
        <authorList>
            <consortium name="Lawrence Berkeley National Laboratory"/>
            <person name="Steindorff A."/>
            <person name="Hensen N."/>
            <person name="Bonometti L."/>
            <person name="Westerberg I."/>
            <person name="Brannstrom I.O."/>
            <person name="Guillou S."/>
            <person name="Cros-Aarteil S."/>
            <person name="Calhoun S."/>
            <person name="Haridas S."/>
            <person name="Kuo A."/>
            <person name="Mondo S."/>
            <person name="Pangilinan J."/>
            <person name="Riley R."/>
            <person name="Labutti K."/>
            <person name="Andreopoulos B."/>
            <person name="Lipzen A."/>
            <person name="Chen C."/>
            <person name="Yanf M."/>
            <person name="Daum C."/>
            <person name="Ng V."/>
            <person name="Clum A."/>
            <person name="Ohm R."/>
            <person name="Martin F."/>
            <person name="Silar P."/>
            <person name="Natvig D."/>
            <person name="Lalanne C."/>
            <person name="Gautier V."/>
            <person name="Ament-Velasquez S.L."/>
            <person name="Kruys A."/>
            <person name="Hutchinson M.I."/>
            <person name="Powell A.J."/>
            <person name="Barry K."/>
            <person name="Miller A.N."/>
            <person name="Grigoriev I.V."/>
            <person name="Debuchy R."/>
            <person name="Gladieux P."/>
            <person name="Thoren M.H."/>
            <person name="Johannesson H."/>
        </authorList>
    </citation>
    <scope>NUCLEOTIDE SEQUENCE</scope>
    <source>
        <strain evidence="1">CBS 315.58</strain>
    </source>
</reference>
<dbReference type="Gene3D" id="3.30.200.20">
    <property type="entry name" value="Phosphorylase Kinase, domain 1"/>
    <property type="match status" value="1"/>
</dbReference>
<reference evidence="1" key="1">
    <citation type="journal article" date="2023" name="Mol. Phylogenet. Evol.">
        <title>Genome-scale phylogeny and comparative genomics of the fungal order Sordariales.</title>
        <authorList>
            <person name="Hensen N."/>
            <person name="Bonometti L."/>
            <person name="Westerberg I."/>
            <person name="Brannstrom I.O."/>
            <person name="Guillou S."/>
            <person name="Cros-Aarteil S."/>
            <person name="Calhoun S."/>
            <person name="Haridas S."/>
            <person name="Kuo A."/>
            <person name="Mondo S."/>
            <person name="Pangilinan J."/>
            <person name="Riley R."/>
            <person name="LaButti K."/>
            <person name="Andreopoulos B."/>
            <person name="Lipzen A."/>
            <person name="Chen C."/>
            <person name="Yan M."/>
            <person name="Daum C."/>
            <person name="Ng V."/>
            <person name="Clum A."/>
            <person name="Steindorff A."/>
            <person name="Ohm R.A."/>
            <person name="Martin F."/>
            <person name="Silar P."/>
            <person name="Natvig D.O."/>
            <person name="Lalanne C."/>
            <person name="Gautier V."/>
            <person name="Ament-Velasquez S.L."/>
            <person name="Kruys A."/>
            <person name="Hutchinson M.I."/>
            <person name="Powell A.J."/>
            <person name="Barry K."/>
            <person name="Miller A.N."/>
            <person name="Grigoriev I.V."/>
            <person name="Debuchy R."/>
            <person name="Gladieux P."/>
            <person name="Hiltunen Thoren M."/>
            <person name="Johannesson H."/>
        </authorList>
    </citation>
    <scope>NUCLEOTIDE SEQUENCE</scope>
    <source>
        <strain evidence="1">CBS 315.58</strain>
    </source>
</reference>